<keyword evidence="2 5" id="KW-0479">Metal-binding</keyword>
<evidence type="ECO:0000256" key="5">
    <source>
        <dbReference type="PIRSR" id="PIRSR600760-2"/>
    </source>
</evidence>
<feature type="binding site" evidence="5">
    <location>
        <position position="211"/>
    </location>
    <ligand>
        <name>Mg(2+)</name>
        <dbReference type="ChEBI" id="CHEBI:18420"/>
        <label>1</label>
        <note>catalytic</note>
    </ligand>
</feature>
<evidence type="ECO:0000256" key="2">
    <source>
        <dbReference type="ARBA" id="ARBA00022723"/>
    </source>
</evidence>
<dbReference type="STRING" id="426701.SAMN04488098_100510"/>
<organism evidence="6 7">
    <name type="scientific">Alkalibacterium thalassium</name>
    <dbReference type="NCBI Taxonomy" id="426701"/>
    <lineage>
        <taxon>Bacteria</taxon>
        <taxon>Bacillati</taxon>
        <taxon>Bacillota</taxon>
        <taxon>Bacilli</taxon>
        <taxon>Lactobacillales</taxon>
        <taxon>Carnobacteriaceae</taxon>
        <taxon>Alkalibacterium</taxon>
    </lineage>
</organism>
<feature type="binding site" evidence="5">
    <location>
        <position position="69"/>
    </location>
    <ligand>
        <name>Mg(2+)</name>
        <dbReference type="ChEBI" id="CHEBI:18420"/>
        <label>1</label>
        <note>catalytic</note>
    </ligand>
</feature>
<dbReference type="OrthoDB" id="9772456at2"/>
<evidence type="ECO:0000313" key="6">
    <source>
        <dbReference type="EMBL" id="SDJ81776.1"/>
    </source>
</evidence>
<feature type="binding site" evidence="5">
    <location>
        <position position="90"/>
    </location>
    <ligand>
        <name>Mg(2+)</name>
        <dbReference type="ChEBI" id="CHEBI:18420"/>
        <label>2</label>
    </ligand>
</feature>
<accession>A0A1G8WUQ6</accession>
<dbReference type="RefSeq" id="WP_091264919.1">
    <property type="nucleotide sequence ID" value="NZ_FNFK01000005.1"/>
</dbReference>
<evidence type="ECO:0000313" key="7">
    <source>
        <dbReference type="Proteomes" id="UP000199433"/>
    </source>
</evidence>
<reference evidence="7" key="1">
    <citation type="submission" date="2016-10" db="EMBL/GenBank/DDBJ databases">
        <authorList>
            <person name="Varghese N."/>
            <person name="Submissions S."/>
        </authorList>
    </citation>
    <scope>NUCLEOTIDE SEQUENCE [LARGE SCALE GENOMIC DNA]</scope>
    <source>
        <strain evidence="7">DSM 19181</strain>
    </source>
</reference>
<dbReference type="CDD" id="cd01637">
    <property type="entry name" value="IMPase_like"/>
    <property type="match status" value="1"/>
</dbReference>
<dbReference type="PANTHER" id="PTHR20854">
    <property type="entry name" value="INOSITOL MONOPHOSPHATASE"/>
    <property type="match status" value="1"/>
</dbReference>
<dbReference type="PANTHER" id="PTHR20854:SF4">
    <property type="entry name" value="INOSITOL-1-MONOPHOSPHATASE-RELATED"/>
    <property type="match status" value="1"/>
</dbReference>
<dbReference type="InterPro" id="IPR020583">
    <property type="entry name" value="Inositol_monoP_metal-BS"/>
</dbReference>
<name>A0A1G8WUQ6_9LACT</name>
<dbReference type="GO" id="GO:0007165">
    <property type="term" value="P:signal transduction"/>
    <property type="evidence" value="ECO:0007669"/>
    <property type="project" value="TreeGrafter"/>
</dbReference>
<dbReference type="AlphaFoldDB" id="A0A1G8WUQ6"/>
<dbReference type="Gene3D" id="3.40.190.80">
    <property type="match status" value="1"/>
</dbReference>
<evidence type="ECO:0000256" key="4">
    <source>
        <dbReference type="ARBA" id="ARBA00022842"/>
    </source>
</evidence>
<dbReference type="GO" id="GO:0006020">
    <property type="term" value="P:inositol metabolic process"/>
    <property type="evidence" value="ECO:0007669"/>
    <property type="project" value="TreeGrafter"/>
</dbReference>
<evidence type="ECO:0000256" key="1">
    <source>
        <dbReference type="ARBA" id="ARBA00001946"/>
    </source>
</evidence>
<keyword evidence="3" id="KW-0378">Hydrolase</keyword>
<dbReference type="SUPFAM" id="SSF56655">
    <property type="entry name" value="Carbohydrate phosphatase"/>
    <property type="match status" value="1"/>
</dbReference>
<dbReference type="PROSITE" id="PS00629">
    <property type="entry name" value="IMP_1"/>
    <property type="match status" value="1"/>
</dbReference>
<keyword evidence="4 5" id="KW-0460">Magnesium</keyword>
<sequence>MTNPENRHALILQWLKEIKSYITEQKNNDLNVEQKTADNDLVTKMDRSIEEELVEKIRKHFPDDKVVGEEGFGDDVSSMDGTVWFIDPIDGTLNFVKQQENFAVMLAVYEDGIGQSAYVFDITGDKLYSATKGKGVSCNGQRLAEPADLSLREGLIAASSALMMKEEKTIIREIGNTSMGVRMLGSAGLESVEVAKGSVVAYVASNLKPWDVAPGLVFMEELGMSAVTFTNEPIDLLTNNDIVFSTKNAHKDIIKMLNA</sequence>
<feature type="binding site" evidence="5">
    <location>
        <position position="89"/>
    </location>
    <ligand>
        <name>Mg(2+)</name>
        <dbReference type="ChEBI" id="CHEBI:18420"/>
        <label>1</label>
        <note>catalytic</note>
    </ligand>
</feature>
<evidence type="ECO:0000256" key="3">
    <source>
        <dbReference type="ARBA" id="ARBA00022801"/>
    </source>
</evidence>
<dbReference type="GO" id="GO:0008934">
    <property type="term" value="F:inositol monophosphate 1-phosphatase activity"/>
    <property type="evidence" value="ECO:0007669"/>
    <property type="project" value="TreeGrafter"/>
</dbReference>
<dbReference type="Gene3D" id="3.30.540.10">
    <property type="entry name" value="Fructose-1,6-Bisphosphatase, subunit A, domain 1"/>
    <property type="match status" value="1"/>
</dbReference>
<proteinExistence type="predicted"/>
<keyword evidence="7" id="KW-1185">Reference proteome</keyword>
<dbReference type="EMBL" id="FNFK01000005">
    <property type="protein sequence ID" value="SDJ81776.1"/>
    <property type="molecule type" value="Genomic_DNA"/>
</dbReference>
<dbReference type="FunFam" id="3.30.540.10:FF:000003">
    <property type="entry name" value="Inositol-1-monophosphatase"/>
    <property type="match status" value="1"/>
</dbReference>
<feature type="binding site" evidence="5">
    <location>
        <position position="87"/>
    </location>
    <ligand>
        <name>Mg(2+)</name>
        <dbReference type="ChEBI" id="CHEBI:18420"/>
        <label>1</label>
        <note>catalytic</note>
    </ligand>
</feature>
<dbReference type="InterPro" id="IPR000760">
    <property type="entry name" value="Inositol_monophosphatase-like"/>
</dbReference>
<dbReference type="Pfam" id="PF00459">
    <property type="entry name" value="Inositol_P"/>
    <property type="match status" value="1"/>
</dbReference>
<protein>
    <submittedName>
        <fullName evidence="6">Myo-inositol-1(Or 4)-monophosphatase</fullName>
    </submittedName>
</protein>
<gene>
    <name evidence="6" type="ORF">SAMN04488098_100510</name>
</gene>
<comment type="cofactor">
    <cofactor evidence="1 5">
        <name>Mg(2+)</name>
        <dbReference type="ChEBI" id="CHEBI:18420"/>
    </cofactor>
</comment>
<dbReference type="PRINTS" id="PR00377">
    <property type="entry name" value="IMPHPHTASES"/>
</dbReference>
<dbReference type="GO" id="GO:0046872">
    <property type="term" value="F:metal ion binding"/>
    <property type="evidence" value="ECO:0007669"/>
    <property type="project" value="UniProtKB-KW"/>
</dbReference>
<dbReference type="Proteomes" id="UP000199433">
    <property type="component" value="Unassembled WGS sequence"/>
</dbReference>